<organism evidence="1 2">
    <name type="scientific">Olea europaea subsp. europaea</name>
    <dbReference type="NCBI Taxonomy" id="158383"/>
    <lineage>
        <taxon>Eukaryota</taxon>
        <taxon>Viridiplantae</taxon>
        <taxon>Streptophyta</taxon>
        <taxon>Embryophyta</taxon>
        <taxon>Tracheophyta</taxon>
        <taxon>Spermatophyta</taxon>
        <taxon>Magnoliopsida</taxon>
        <taxon>eudicotyledons</taxon>
        <taxon>Gunneridae</taxon>
        <taxon>Pentapetalae</taxon>
        <taxon>asterids</taxon>
        <taxon>lamiids</taxon>
        <taxon>Lamiales</taxon>
        <taxon>Oleaceae</taxon>
        <taxon>Oleeae</taxon>
        <taxon>Olea</taxon>
    </lineage>
</organism>
<comment type="caution">
    <text evidence="1">The sequence shown here is derived from an EMBL/GenBank/DDBJ whole genome shotgun (WGS) entry which is preliminary data.</text>
</comment>
<gene>
    <name evidence="1" type="ORF">OLEA9_A097737</name>
</gene>
<name>A0A8S0PRK8_OLEEU</name>
<sequence length="227" mass="25100">MFLHVLAAVGTQPDFQAFLGSLWAQCAGHVSGFQVYLGHIRDVSGPRQGRNLISKHFSTVFGTWYAGHVPDVAGTQPDVQAFLGSFWDRMYRPCLGHDRDTGRFLGPSEHDVQTMQCSGCFPTTLGMQVDFQPNEGSTVYKPCQGRKHVSKRSGQSLGHGVQAIFGTSQGHGHVQDASEPRQGWSLIFRHLRIVFGHDVQAMTGMRPDRGSFWEAVCSHVQDMSGPW</sequence>
<dbReference type="Proteomes" id="UP000594638">
    <property type="component" value="Unassembled WGS sequence"/>
</dbReference>
<dbReference type="Gramene" id="OE9A097737T1">
    <property type="protein sequence ID" value="OE9A097737C1"/>
    <property type="gene ID" value="OE9A097737"/>
</dbReference>
<dbReference type="AlphaFoldDB" id="A0A8S0PRK8"/>
<evidence type="ECO:0000313" key="2">
    <source>
        <dbReference type="Proteomes" id="UP000594638"/>
    </source>
</evidence>
<reference evidence="1 2" key="1">
    <citation type="submission" date="2019-12" db="EMBL/GenBank/DDBJ databases">
        <authorList>
            <person name="Alioto T."/>
            <person name="Alioto T."/>
            <person name="Gomez Garrido J."/>
        </authorList>
    </citation>
    <scope>NUCLEOTIDE SEQUENCE [LARGE SCALE GENOMIC DNA]</scope>
</reference>
<dbReference type="EMBL" id="CACTIH010000146">
    <property type="protein sequence ID" value="CAA2955337.1"/>
    <property type="molecule type" value="Genomic_DNA"/>
</dbReference>
<accession>A0A8S0PRK8</accession>
<evidence type="ECO:0000313" key="1">
    <source>
        <dbReference type="EMBL" id="CAA2955337.1"/>
    </source>
</evidence>
<proteinExistence type="predicted"/>
<protein>
    <submittedName>
        <fullName evidence="1">Uncharacterized protein</fullName>
    </submittedName>
</protein>
<keyword evidence="2" id="KW-1185">Reference proteome</keyword>